<gene>
    <name evidence="2" type="ORF">HXK00_05865</name>
</gene>
<evidence type="ECO:0000313" key="3">
    <source>
        <dbReference type="Proteomes" id="UP000757900"/>
    </source>
</evidence>
<dbReference type="InterPro" id="IPR043129">
    <property type="entry name" value="ATPase_NBD"/>
</dbReference>
<dbReference type="RefSeq" id="WP_314330133.1">
    <property type="nucleotide sequence ID" value="NZ_CAUSBW010000007.1"/>
</dbReference>
<dbReference type="AlphaFoldDB" id="A0A929MPZ2"/>
<dbReference type="Pfam" id="PF00480">
    <property type="entry name" value="ROK"/>
    <property type="match status" value="1"/>
</dbReference>
<dbReference type="PANTHER" id="PTHR18964:SF170">
    <property type="entry name" value="SUGAR KINASE"/>
    <property type="match status" value="1"/>
</dbReference>
<dbReference type="Gene3D" id="3.30.420.40">
    <property type="match status" value="2"/>
</dbReference>
<sequence length="286" mass="30606">MTEYLLVCDVGGTSVKYGIFDGQVLSHQGKFPTPATWEEFQSELAKLRQQLDLPIKGIGFSVPGTVLPDKGLIEGISAVPYIHHRPFVQEMSQAFQVPVTIENDANCAAVAEVHSGAAKGAQAAALLVLGSGIGGALVLNGQLYRGPGGFAGEFGYGMVDFSRRVSPTMSPVNVARRYNGSSDFKALLELATQGYPEAKEAVNQMIDDLALLIHNLYVFMDLPLILIGGALSGNQDFSRLLEERVKTFLEASEVPHYPQVRSCAHQADANLIGAGVTWLAAAELSD</sequence>
<dbReference type="PANTHER" id="PTHR18964">
    <property type="entry name" value="ROK (REPRESSOR, ORF, KINASE) FAMILY"/>
    <property type="match status" value="1"/>
</dbReference>
<organism evidence="2 3">
    <name type="scientific">Abiotrophia defectiva</name>
    <name type="common">Streptococcus defectivus</name>
    <dbReference type="NCBI Taxonomy" id="46125"/>
    <lineage>
        <taxon>Bacteria</taxon>
        <taxon>Bacillati</taxon>
        <taxon>Bacillota</taxon>
        <taxon>Bacilli</taxon>
        <taxon>Lactobacillales</taxon>
        <taxon>Aerococcaceae</taxon>
        <taxon>Abiotrophia</taxon>
    </lineage>
</organism>
<accession>A0A929MPZ2</accession>
<protein>
    <submittedName>
        <fullName evidence="2">ROK family protein</fullName>
    </submittedName>
</protein>
<dbReference type="SUPFAM" id="SSF53067">
    <property type="entry name" value="Actin-like ATPase domain"/>
    <property type="match status" value="1"/>
</dbReference>
<comment type="similarity">
    <text evidence="1">Belongs to the ROK (NagC/XylR) family.</text>
</comment>
<name>A0A929MPZ2_ABIDE</name>
<comment type="caution">
    <text evidence="2">The sequence shown here is derived from an EMBL/GenBank/DDBJ whole genome shotgun (WGS) entry which is preliminary data.</text>
</comment>
<dbReference type="CDD" id="cd24152">
    <property type="entry name" value="ASKHA_NBD_ROK-like"/>
    <property type="match status" value="1"/>
</dbReference>
<evidence type="ECO:0000313" key="2">
    <source>
        <dbReference type="EMBL" id="MBF0935154.1"/>
    </source>
</evidence>
<reference evidence="2" key="1">
    <citation type="submission" date="2020-04" db="EMBL/GenBank/DDBJ databases">
        <title>Deep metagenomics examines the oral microbiome during advanced dental caries in children, revealing novel taxa and co-occurrences with host molecules.</title>
        <authorList>
            <person name="Baker J.L."/>
            <person name="Morton J.T."/>
            <person name="Dinis M."/>
            <person name="Alvarez R."/>
            <person name="Tran N.C."/>
            <person name="Knight R."/>
            <person name="Edlund A."/>
        </authorList>
    </citation>
    <scope>NUCLEOTIDE SEQUENCE</scope>
    <source>
        <strain evidence="2">JCVI_23_bin.16</strain>
    </source>
</reference>
<dbReference type="InterPro" id="IPR000600">
    <property type="entry name" value="ROK"/>
</dbReference>
<evidence type="ECO:0000256" key="1">
    <source>
        <dbReference type="ARBA" id="ARBA00006479"/>
    </source>
</evidence>
<dbReference type="EMBL" id="JABZFV010000143">
    <property type="protein sequence ID" value="MBF0935154.1"/>
    <property type="molecule type" value="Genomic_DNA"/>
</dbReference>
<dbReference type="Proteomes" id="UP000757900">
    <property type="component" value="Unassembled WGS sequence"/>
</dbReference>
<proteinExistence type="inferred from homology"/>